<reference evidence="2" key="1">
    <citation type="submission" date="2020-09" db="EMBL/GenBank/DDBJ databases">
        <title>Comparative genome analyses of four rice-infecting Rhizoctonia solani isolates reveal extensive enrichment of homogalacturonan modification genes.</title>
        <authorList>
            <person name="Lee D.-Y."/>
            <person name="Jeon J."/>
            <person name="Kim K.-T."/>
            <person name="Cheong K."/>
            <person name="Song H."/>
            <person name="Choi G."/>
            <person name="Ko J."/>
            <person name="Opiyo S.O."/>
            <person name="Zuo S."/>
            <person name="Madhav S."/>
            <person name="Lee Y.-H."/>
            <person name="Wang G.-L."/>
        </authorList>
    </citation>
    <scope>NUCLEOTIDE SEQUENCE</scope>
    <source>
        <strain evidence="2">AG1-IA YN-7</strain>
    </source>
</reference>
<dbReference type="Gene3D" id="2.60.120.260">
    <property type="entry name" value="Galactose-binding domain-like"/>
    <property type="match status" value="1"/>
</dbReference>
<gene>
    <name evidence="2" type="ORF">RHS04_00487</name>
</gene>
<keyword evidence="1" id="KW-0812">Transmembrane</keyword>
<comment type="caution">
    <text evidence="2">The sequence shown here is derived from an EMBL/GenBank/DDBJ whole genome shotgun (WGS) entry which is preliminary data.</text>
</comment>
<evidence type="ECO:0000313" key="2">
    <source>
        <dbReference type="EMBL" id="KAF8685764.1"/>
    </source>
</evidence>
<keyword evidence="1" id="KW-1133">Transmembrane helix</keyword>
<dbReference type="AlphaFoldDB" id="A0A8H7HG66"/>
<sequence>MSFPYTPYPLTTYPSSPLWQLSPVSSNVTSGWVPSCTSSSCLPTASWSTGAANSSLTYMFYAFDIILNGTVEGDIKLQVIRNGKEEVLNPSGDSLFTVHGSPTDQLLHQNLTITVLEASTGARFTINEARVNASTFGDNVYDSRQWLIASNDGAIQYTTGFTQQQAAAGLASPTTYVSSVAGDKMTMQFNSESTSSLDDTSTNNITLGSAMTLYGPCGPSSGLMRVKIDTRFEETVNITKPIQSDDCLLFQSPGLTSDLLHSLEVENVSGGTLAINRIEFFRIVTFTNPRGYKNAGMIAGIVLGVILGIAALVILYSTRSRKMRQKINNSWKIFCS</sequence>
<protein>
    <recommendedName>
        <fullName evidence="4">Transmembrane protein</fullName>
    </recommendedName>
</protein>
<organism evidence="2 3">
    <name type="scientific">Rhizoctonia solani</name>
    <dbReference type="NCBI Taxonomy" id="456999"/>
    <lineage>
        <taxon>Eukaryota</taxon>
        <taxon>Fungi</taxon>
        <taxon>Dikarya</taxon>
        <taxon>Basidiomycota</taxon>
        <taxon>Agaricomycotina</taxon>
        <taxon>Agaricomycetes</taxon>
        <taxon>Cantharellales</taxon>
        <taxon>Ceratobasidiaceae</taxon>
        <taxon>Rhizoctonia</taxon>
    </lineage>
</organism>
<name>A0A8H7HG66_9AGAM</name>
<keyword evidence="1" id="KW-0472">Membrane</keyword>
<proteinExistence type="predicted"/>
<evidence type="ECO:0000256" key="1">
    <source>
        <dbReference type="SAM" id="Phobius"/>
    </source>
</evidence>
<accession>A0A8H7HG66</accession>
<feature type="transmembrane region" description="Helical" evidence="1">
    <location>
        <begin position="295"/>
        <end position="316"/>
    </location>
</feature>
<evidence type="ECO:0000313" key="3">
    <source>
        <dbReference type="Proteomes" id="UP000650582"/>
    </source>
</evidence>
<dbReference type="Proteomes" id="UP000650582">
    <property type="component" value="Unassembled WGS sequence"/>
</dbReference>
<evidence type="ECO:0008006" key="4">
    <source>
        <dbReference type="Google" id="ProtNLM"/>
    </source>
</evidence>
<dbReference type="EMBL" id="JACYCC010000021">
    <property type="protein sequence ID" value="KAF8685764.1"/>
    <property type="molecule type" value="Genomic_DNA"/>
</dbReference>